<organism evidence="1">
    <name type="scientific">bioreactor metagenome</name>
    <dbReference type="NCBI Taxonomy" id="1076179"/>
    <lineage>
        <taxon>unclassified sequences</taxon>
        <taxon>metagenomes</taxon>
        <taxon>ecological metagenomes</taxon>
    </lineage>
</organism>
<proteinExistence type="predicted"/>
<dbReference type="AlphaFoldDB" id="A0A645GSB6"/>
<reference evidence="1" key="1">
    <citation type="submission" date="2019-08" db="EMBL/GenBank/DDBJ databases">
        <authorList>
            <person name="Kucharzyk K."/>
            <person name="Murdoch R.W."/>
            <person name="Higgins S."/>
            <person name="Loffler F."/>
        </authorList>
    </citation>
    <scope>NUCLEOTIDE SEQUENCE</scope>
</reference>
<name>A0A645GSB6_9ZZZZ</name>
<gene>
    <name evidence="1" type="ORF">SDC9_176557</name>
</gene>
<comment type="caution">
    <text evidence="1">The sequence shown here is derived from an EMBL/GenBank/DDBJ whole genome shotgun (WGS) entry which is preliminary data.</text>
</comment>
<accession>A0A645GSB6</accession>
<sequence length="67" mass="6744">MPKSLAIARATGVDKALRRGFSVTGDCSVVPSLLAGKKAFREATSIVPTTVSAFSSGSGSNPLFASA</sequence>
<evidence type="ECO:0000313" key="1">
    <source>
        <dbReference type="EMBL" id="MPN29106.1"/>
    </source>
</evidence>
<dbReference type="EMBL" id="VSSQ01079642">
    <property type="protein sequence ID" value="MPN29106.1"/>
    <property type="molecule type" value="Genomic_DNA"/>
</dbReference>
<protein>
    <submittedName>
        <fullName evidence="1">Uncharacterized protein</fullName>
    </submittedName>
</protein>